<sequence length="116" mass="13180">MSLPYPLTNAQLSCHRNVRSRPGPIDILKIFLTSLSELYACHARKDHGPNQSVRFVGHKEYHGNHFTTGERQRRAPNFVCVNAAACAVWSTLCCDRHPHMWSRRDGTTIAVPLRKT</sequence>
<accession>N1Q3L5</accession>
<dbReference type="AlphaFoldDB" id="N1Q3L5"/>
<organism evidence="1 2">
    <name type="scientific">Dothistroma septosporum (strain NZE10 / CBS 128990)</name>
    <name type="common">Red band needle blight fungus</name>
    <name type="synonym">Mycosphaerella pini</name>
    <dbReference type="NCBI Taxonomy" id="675120"/>
    <lineage>
        <taxon>Eukaryota</taxon>
        <taxon>Fungi</taxon>
        <taxon>Dikarya</taxon>
        <taxon>Ascomycota</taxon>
        <taxon>Pezizomycotina</taxon>
        <taxon>Dothideomycetes</taxon>
        <taxon>Dothideomycetidae</taxon>
        <taxon>Mycosphaerellales</taxon>
        <taxon>Mycosphaerellaceae</taxon>
        <taxon>Dothistroma</taxon>
    </lineage>
</organism>
<reference evidence="1 2" key="2">
    <citation type="journal article" date="2012" name="PLoS Pathog.">
        <title>Diverse lifestyles and strategies of plant pathogenesis encoded in the genomes of eighteen Dothideomycetes fungi.</title>
        <authorList>
            <person name="Ohm R.A."/>
            <person name="Feau N."/>
            <person name="Henrissat B."/>
            <person name="Schoch C.L."/>
            <person name="Horwitz B.A."/>
            <person name="Barry K.W."/>
            <person name="Condon B.J."/>
            <person name="Copeland A.C."/>
            <person name="Dhillon B."/>
            <person name="Glaser F."/>
            <person name="Hesse C.N."/>
            <person name="Kosti I."/>
            <person name="LaButti K."/>
            <person name="Lindquist E.A."/>
            <person name="Lucas S."/>
            <person name="Salamov A.A."/>
            <person name="Bradshaw R.E."/>
            <person name="Ciuffetti L."/>
            <person name="Hamelin R.C."/>
            <person name="Kema G.H.J."/>
            <person name="Lawrence C."/>
            <person name="Scott J.A."/>
            <person name="Spatafora J.W."/>
            <person name="Turgeon B.G."/>
            <person name="de Wit P.J.G.M."/>
            <person name="Zhong S."/>
            <person name="Goodwin S.B."/>
            <person name="Grigoriev I.V."/>
        </authorList>
    </citation>
    <scope>NUCLEOTIDE SEQUENCE [LARGE SCALE GENOMIC DNA]</scope>
    <source>
        <strain evidence="2">NZE10 / CBS 128990</strain>
    </source>
</reference>
<dbReference type="HOGENOM" id="CLU_2096813_0_0_1"/>
<dbReference type="Proteomes" id="UP000016933">
    <property type="component" value="Unassembled WGS sequence"/>
</dbReference>
<reference evidence="2" key="1">
    <citation type="journal article" date="2012" name="PLoS Genet.">
        <title>The genomes of the fungal plant pathogens Cladosporium fulvum and Dothistroma septosporum reveal adaptation to different hosts and lifestyles but also signatures of common ancestry.</title>
        <authorList>
            <person name="de Wit P.J.G.M."/>
            <person name="van der Burgt A."/>
            <person name="Oekmen B."/>
            <person name="Stergiopoulos I."/>
            <person name="Abd-Elsalam K.A."/>
            <person name="Aerts A.L."/>
            <person name="Bahkali A.H."/>
            <person name="Beenen H.G."/>
            <person name="Chettri P."/>
            <person name="Cox M.P."/>
            <person name="Datema E."/>
            <person name="de Vries R.P."/>
            <person name="Dhillon B."/>
            <person name="Ganley A.R."/>
            <person name="Griffiths S.A."/>
            <person name="Guo Y."/>
            <person name="Hamelin R.C."/>
            <person name="Henrissat B."/>
            <person name="Kabir M.S."/>
            <person name="Jashni M.K."/>
            <person name="Kema G."/>
            <person name="Klaubauf S."/>
            <person name="Lapidus A."/>
            <person name="Levasseur A."/>
            <person name="Lindquist E."/>
            <person name="Mehrabi R."/>
            <person name="Ohm R.A."/>
            <person name="Owen T.J."/>
            <person name="Salamov A."/>
            <person name="Schwelm A."/>
            <person name="Schijlen E."/>
            <person name="Sun H."/>
            <person name="van den Burg H.A."/>
            <person name="van Ham R.C.H.J."/>
            <person name="Zhang S."/>
            <person name="Goodwin S.B."/>
            <person name="Grigoriev I.V."/>
            <person name="Collemare J."/>
            <person name="Bradshaw R.E."/>
        </authorList>
    </citation>
    <scope>NUCLEOTIDE SEQUENCE [LARGE SCALE GENOMIC DNA]</scope>
    <source>
        <strain evidence="2">NZE10 / CBS 128990</strain>
    </source>
</reference>
<dbReference type="EMBL" id="KB446535">
    <property type="protein sequence ID" value="EME50386.1"/>
    <property type="molecule type" value="Genomic_DNA"/>
</dbReference>
<keyword evidence="2" id="KW-1185">Reference proteome</keyword>
<gene>
    <name evidence="1" type="ORF">DOTSEDRAFT_69042</name>
</gene>
<evidence type="ECO:0000313" key="1">
    <source>
        <dbReference type="EMBL" id="EME50386.1"/>
    </source>
</evidence>
<proteinExistence type="predicted"/>
<name>N1Q3L5_DOTSN</name>
<evidence type="ECO:0000313" key="2">
    <source>
        <dbReference type="Proteomes" id="UP000016933"/>
    </source>
</evidence>
<protein>
    <submittedName>
        <fullName evidence="1">Uncharacterized protein</fullName>
    </submittedName>
</protein>